<dbReference type="Pfam" id="PF00456">
    <property type="entry name" value="Transketolase_N"/>
    <property type="match status" value="1"/>
</dbReference>
<feature type="domain" description="Transketolase N-terminal" evidence="4">
    <location>
        <begin position="13"/>
        <end position="263"/>
    </location>
</feature>
<evidence type="ECO:0000256" key="1">
    <source>
        <dbReference type="ARBA" id="ARBA00001964"/>
    </source>
</evidence>
<dbReference type="Gene3D" id="3.40.50.970">
    <property type="match status" value="1"/>
</dbReference>
<sequence length="274" mass="30181">MSDQELKEKSIFYRELTLKIITAANAGHTGGDLSCIDILNVLYNRILNVAPDRMNDPNRDRYVQSKGHAAEALYAILTERGFMPESWSERVGLYLSPVAGHPTRKIAGVEQSTGALGHGLSIAVGMAIAGKLDNRNYRVFCLMGDGELAEGSIWEASMAAAHYQLDNLIAIVDRNRLQISGSTEDVMSLEPLKEKFEAFGFSVREVDGNDTDALLAVFQAVPFEKGKPSLVLANTIKGKGISYMENQAKWHHGVPSEDQLQQALREFKAEREAL</sequence>
<comment type="cofactor">
    <cofactor evidence="1">
        <name>thiamine diphosphate</name>
        <dbReference type="ChEBI" id="CHEBI:58937"/>
    </cofactor>
</comment>
<dbReference type="AlphaFoldDB" id="A0A0K8PAN9"/>
<organism evidence="5">
    <name type="scientific">Flexilinea flocculi</name>
    <dbReference type="NCBI Taxonomy" id="1678840"/>
    <lineage>
        <taxon>Bacteria</taxon>
        <taxon>Bacillati</taxon>
        <taxon>Chloroflexota</taxon>
        <taxon>Anaerolineae</taxon>
        <taxon>Anaerolineales</taxon>
        <taxon>Anaerolineaceae</taxon>
        <taxon>Flexilinea</taxon>
    </lineage>
</organism>
<dbReference type="InterPro" id="IPR029061">
    <property type="entry name" value="THDP-binding"/>
</dbReference>
<accession>A0A0K8PAN9</accession>
<reference evidence="5" key="1">
    <citation type="journal article" date="2015" name="Genome Announc.">
        <title>Draft Genome Sequence of Anaerolineae Strain TC1, a Novel Isolate from a Methanogenic Wastewater Treatment System.</title>
        <authorList>
            <person name="Matsuura N."/>
            <person name="Tourlousse D.M."/>
            <person name="Sun L."/>
            <person name="Toyonaga M."/>
            <person name="Kuroda K."/>
            <person name="Ohashi A."/>
            <person name="Cruz R."/>
            <person name="Yamaguchi T."/>
            <person name="Sekiguchi Y."/>
        </authorList>
    </citation>
    <scope>NUCLEOTIDE SEQUENCE [LARGE SCALE GENOMIC DNA]</scope>
    <source>
        <strain evidence="5">TC1</strain>
    </source>
</reference>
<proteinExistence type="inferred from homology"/>
<evidence type="ECO:0000259" key="4">
    <source>
        <dbReference type="Pfam" id="PF00456"/>
    </source>
</evidence>
<dbReference type="SUPFAM" id="SSF52518">
    <property type="entry name" value="Thiamin diphosphate-binding fold (THDP-binding)"/>
    <property type="match status" value="1"/>
</dbReference>
<dbReference type="CDD" id="cd02012">
    <property type="entry name" value="TPP_TK"/>
    <property type="match status" value="1"/>
</dbReference>
<evidence type="ECO:0000313" key="6">
    <source>
        <dbReference type="Proteomes" id="UP000053370"/>
    </source>
</evidence>
<dbReference type="EMBL" id="DF968180">
    <property type="protein sequence ID" value="GAP39706.1"/>
    <property type="molecule type" value="Genomic_DNA"/>
</dbReference>
<dbReference type="PANTHER" id="PTHR47514">
    <property type="entry name" value="TRANSKETOLASE N-TERMINAL SECTION-RELATED"/>
    <property type="match status" value="1"/>
</dbReference>
<protein>
    <submittedName>
        <fullName evidence="5">Transketolase, N-terminal subunit</fullName>
    </submittedName>
</protein>
<name>A0A0K8PAN9_9CHLR</name>
<evidence type="ECO:0000313" key="5">
    <source>
        <dbReference type="EMBL" id="GAP39706.1"/>
    </source>
</evidence>
<keyword evidence="6" id="KW-1185">Reference proteome</keyword>
<dbReference type="PATRIC" id="fig|1678840.3.peg.791"/>
<dbReference type="PANTHER" id="PTHR47514:SF1">
    <property type="entry name" value="TRANSKETOLASE N-TERMINAL SECTION-RELATED"/>
    <property type="match status" value="1"/>
</dbReference>
<gene>
    <name evidence="5" type="ORF">ATC1_12241</name>
</gene>
<dbReference type="Proteomes" id="UP000053370">
    <property type="component" value="Unassembled WGS sequence"/>
</dbReference>
<evidence type="ECO:0000256" key="3">
    <source>
        <dbReference type="ARBA" id="ARBA00023052"/>
    </source>
</evidence>
<dbReference type="STRING" id="1678840.ATC1_12241"/>
<dbReference type="InterPro" id="IPR005474">
    <property type="entry name" value="Transketolase_N"/>
</dbReference>
<evidence type="ECO:0000256" key="2">
    <source>
        <dbReference type="ARBA" id="ARBA00007131"/>
    </source>
</evidence>
<keyword evidence="3" id="KW-0786">Thiamine pyrophosphate</keyword>
<dbReference type="OrthoDB" id="8732661at2"/>
<comment type="similarity">
    <text evidence="2">Belongs to the transketolase family.</text>
</comment>